<organism evidence="2 3">
    <name type="scientific">Archangium violaceum Cb vi76</name>
    <dbReference type="NCBI Taxonomy" id="1406225"/>
    <lineage>
        <taxon>Bacteria</taxon>
        <taxon>Pseudomonadati</taxon>
        <taxon>Myxococcota</taxon>
        <taxon>Myxococcia</taxon>
        <taxon>Myxococcales</taxon>
        <taxon>Cystobacterineae</taxon>
        <taxon>Archangiaceae</taxon>
        <taxon>Archangium</taxon>
    </lineage>
</organism>
<dbReference type="AlphaFoldDB" id="A0A084SLP5"/>
<dbReference type="EMBL" id="JPMI01000247">
    <property type="protein sequence ID" value="KFA89380.1"/>
    <property type="molecule type" value="Genomic_DNA"/>
</dbReference>
<accession>A0A084SLP5</accession>
<sequence>MNLDLIKMTLARLHEVERHATTSDQVDALKVCRTMLCFIQGRGETGEFAVFVENFDTAPVTPLLSFITKDEADTWLQNHPAPPHGALIRAANDFYTVVDARALRHRKLLRLPSPEEVTQTDEAGDEPAQEVEESPEPPRPVLGTKFSLFKLYDRTCYDLHQMEKRMSSPEELEAIRTARISFNFVMREGEEYGFEAYLEGLRSARTAPPLASFATREEADTWLATQPEPPSPAVISIGNEFYSVGYNRRRKMRLLIRIPTQRELDTQAP</sequence>
<dbReference type="RefSeq" id="WP_043405518.1">
    <property type="nucleotide sequence ID" value="NZ_JPMI01000247.1"/>
</dbReference>
<feature type="region of interest" description="Disordered" evidence="1">
    <location>
        <begin position="111"/>
        <end position="141"/>
    </location>
</feature>
<feature type="compositionally biased region" description="Acidic residues" evidence="1">
    <location>
        <begin position="118"/>
        <end position="135"/>
    </location>
</feature>
<proteinExistence type="predicted"/>
<reference evidence="2 3" key="1">
    <citation type="submission" date="2014-07" db="EMBL/GenBank/DDBJ databases">
        <title>Draft Genome Sequence of Gephyronic Acid Producer, Cystobacter violaceus Strain Cb vi76.</title>
        <authorList>
            <person name="Stevens D.C."/>
            <person name="Young J."/>
            <person name="Carmichael R."/>
            <person name="Tan J."/>
            <person name="Taylor R.E."/>
        </authorList>
    </citation>
    <scope>NUCLEOTIDE SEQUENCE [LARGE SCALE GENOMIC DNA]</scope>
    <source>
        <strain evidence="2 3">Cb vi76</strain>
    </source>
</reference>
<evidence type="ECO:0000256" key="1">
    <source>
        <dbReference type="SAM" id="MobiDB-lite"/>
    </source>
</evidence>
<protein>
    <submittedName>
        <fullName evidence="2">Uncharacterized protein</fullName>
    </submittedName>
</protein>
<evidence type="ECO:0000313" key="2">
    <source>
        <dbReference type="EMBL" id="KFA89380.1"/>
    </source>
</evidence>
<comment type="caution">
    <text evidence="2">The sequence shown here is derived from an EMBL/GenBank/DDBJ whole genome shotgun (WGS) entry which is preliminary data.</text>
</comment>
<gene>
    <name evidence="2" type="ORF">Q664_35440</name>
</gene>
<evidence type="ECO:0000313" key="3">
    <source>
        <dbReference type="Proteomes" id="UP000028547"/>
    </source>
</evidence>
<dbReference type="Proteomes" id="UP000028547">
    <property type="component" value="Unassembled WGS sequence"/>
</dbReference>
<name>A0A084SLP5_9BACT</name>